<evidence type="ECO:0000256" key="8">
    <source>
        <dbReference type="SAM" id="Coils"/>
    </source>
</evidence>
<feature type="compositionally biased region" description="Polar residues" evidence="9">
    <location>
        <begin position="1220"/>
        <end position="1234"/>
    </location>
</feature>
<dbReference type="GO" id="GO:0015074">
    <property type="term" value="P:DNA integration"/>
    <property type="evidence" value="ECO:0007669"/>
    <property type="project" value="InterPro"/>
</dbReference>
<accession>A0A6L2Q064</accession>
<dbReference type="Gene3D" id="3.10.20.370">
    <property type="match status" value="1"/>
</dbReference>
<reference evidence="13" key="1">
    <citation type="submission" date="2020-01" db="EMBL/GenBank/DDBJ databases">
        <title>Draft genome sequence of the Termite Coptotermes fromosanus.</title>
        <authorList>
            <person name="Itakura S."/>
            <person name="Yosikawa Y."/>
            <person name="Umezawa K."/>
        </authorList>
    </citation>
    <scope>NUCLEOTIDE SEQUENCE [LARGE SCALE GENOMIC DNA]</scope>
</reference>
<dbReference type="EMBL" id="BLKM01012980">
    <property type="protein sequence ID" value="GFG38109.1"/>
    <property type="molecule type" value="Genomic_DNA"/>
</dbReference>
<keyword evidence="2" id="KW-0808">Transferase</keyword>
<keyword evidence="7" id="KW-0695">RNA-directed DNA polymerase</keyword>
<evidence type="ECO:0000256" key="6">
    <source>
        <dbReference type="ARBA" id="ARBA00022801"/>
    </source>
</evidence>
<evidence type="ECO:0000313" key="13">
    <source>
        <dbReference type="Proteomes" id="UP000502823"/>
    </source>
</evidence>
<dbReference type="InterPro" id="IPR043128">
    <property type="entry name" value="Rev_trsase/Diguanyl_cyclase"/>
</dbReference>
<evidence type="ECO:0000256" key="3">
    <source>
        <dbReference type="ARBA" id="ARBA00022695"/>
    </source>
</evidence>
<comment type="caution">
    <text evidence="12">The sequence shown here is derived from an EMBL/GenBank/DDBJ whole genome shotgun (WGS) entry which is preliminary data.</text>
</comment>
<dbReference type="Gene3D" id="3.30.420.10">
    <property type="entry name" value="Ribonuclease H-like superfamily/Ribonuclease H"/>
    <property type="match status" value="2"/>
</dbReference>
<dbReference type="CDD" id="cd01647">
    <property type="entry name" value="RT_LTR"/>
    <property type="match status" value="1"/>
</dbReference>
<dbReference type="Pfam" id="PF17921">
    <property type="entry name" value="Integrase_H2C2"/>
    <property type="match status" value="1"/>
</dbReference>
<dbReference type="EC" id="2.7.7.49" evidence="1"/>
<feature type="region of interest" description="Disordered" evidence="9">
    <location>
        <begin position="220"/>
        <end position="241"/>
    </location>
</feature>
<dbReference type="Gene3D" id="1.10.340.70">
    <property type="match status" value="1"/>
</dbReference>
<keyword evidence="3" id="KW-0548">Nucleotidyltransferase</keyword>
<dbReference type="InterPro" id="IPR036397">
    <property type="entry name" value="RNaseH_sf"/>
</dbReference>
<dbReference type="FunFam" id="1.10.340.70:FF:000001">
    <property type="entry name" value="Retrovirus-related Pol polyprotein from transposon gypsy-like Protein"/>
    <property type="match status" value="1"/>
</dbReference>
<dbReference type="Pfam" id="PF00078">
    <property type="entry name" value="RVT_1"/>
    <property type="match status" value="1"/>
</dbReference>
<feature type="region of interest" description="Disordered" evidence="9">
    <location>
        <begin position="1208"/>
        <end position="1266"/>
    </location>
</feature>
<evidence type="ECO:0000259" key="10">
    <source>
        <dbReference type="PROSITE" id="PS50878"/>
    </source>
</evidence>
<dbReference type="InterPro" id="IPR043502">
    <property type="entry name" value="DNA/RNA_pol_sf"/>
</dbReference>
<keyword evidence="5" id="KW-0255">Endonuclease</keyword>
<evidence type="ECO:0000256" key="9">
    <source>
        <dbReference type="SAM" id="MobiDB-lite"/>
    </source>
</evidence>
<keyword evidence="13" id="KW-1185">Reference proteome</keyword>
<feature type="region of interest" description="Disordered" evidence="9">
    <location>
        <begin position="1157"/>
        <end position="1196"/>
    </location>
</feature>
<dbReference type="Pfam" id="PF00665">
    <property type="entry name" value="rve"/>
    <property type="match status" value="1"/>
</dbReference>
<dbReference type="GO" id="GO:0003964">
    <property type="term" value="F:RNA-directed DNA polymerase activity"/>
    <property type="evidence" value="ECO:0007669"/>
    <property type="project" value="UniProtKB-KW"/>
</dbReference>
<dbReference type="PROSITE" id="PS50994">
    <property type="entry name" value="INTEGRASE"/>
    <property type="match status" value="1"/>
</dbReference>
<dbReference type="PANTHER" id="PTHR37984:SF5">
    <property type="entry name" value="PROTEIN NYNRIN-LIKE"/>
    <property type="match status" value="1"/>
</dbReference>
<keyword evidence="6" id="KW-0378">Hydrolase</keyword>
<feature type="compositionally biased region" description="Basic residues" evidence="9">
    <location>
        <begin position="1256"/>
        <end position="1266"/>
    </location>
</feature>
<gene>
    <name evidence="12" type="ORF">Cfor_07279</name>
</gene>
<organism evidence="12 13">
    <name type="scientific">Coptotermes formosanus</name>
    <name type="common">Formosan subterranean termite</name>
    <dbReference type="NCBI Taxonomy" id="36987"/>
    <lineage>
        <taxon>Eukaryota</taxon>
        <taxon>Metazoa</taxon>
        <taxon>Ecdysozoa</taxon>
        <taxon>Arthropoda</taxon>
        <taxon>Hexapoda</taxon>
        <taxon>Insecta</taxon>
        <taxon>Pterygota</taxon>
        <taxon>Neoptera</taxon>
        <taxon>Polyneoptera</taxon>
        <taxon>Dictyoptera</taxon>
        <taxon>Blattodea</taxon>
        <taxon>Blattoidea</taxon>
        <taxon>Termitoidae</taxon>
        <taxon>Rhinotermitidae</taxon>
        <taxon>Coptotermes</taxon>
    </lineage>
</organism>
<evidence type="ECO:0000256" key="4">
    <source>
        <dbReference type="ARBA" id="ARBA00022722"/>
    </source>
</evidence>
<dbReference type="PROSITE" id="PS50878">
    <property type="entry name" value="RT_POL"/>
    <property type="match status" value="1"/>
</dbReference>
<evidence type="ECO:0000256" key="7">
    <source>
        <dbReference type="ARBA" id="ARBA00022918"/>
    </source>
</evidence>
<dbReference type="InterPro" id="IPR041373">
    <property type="entry name" value="RT_RNaseH"/>
</dbReference>
<dbReference type="OrthoDB" id="425619at2759"/>
<dbReference type="InterPro" id="IPR041588">
    <property type="entry name" value="Integrase_H2C2"/>
</dbReference>
<dbReference type="Gene3D" id="3.30.70.270">
    <property type="match status" value="2"/>
</dbReference>
<feature type="domain" description="Integrase catalytic" evidence="11">
    <location>
        <begin position="899"/>
        <end position="983"/>
    </location>
</feature>
<feature type="coiled-coil region" evidence="8">
    <location>
        <begin position="1038"/>
        <end position="1065"/>
    </location>
</feature>
<dbReference type="GO" id="GO:0004519">
    <property type="term" value="F:endonuclease activity"/>
    <property type="evidence" value="ECO:0007669"/>
    <property type="project" value="UniProtKB-KW"/>
</dbReference>
<keyword evidence="8" id="KW-0175">Coiled coil</keyword>
<evidence type="ECO:0000259" key="11">
    <source>
        <dbReference type="PROSITE" id="PS50994"/>
    </source>
</evidence>
<dbReference type="SUPFAM" id="SSF53098">
    <property type="entry name" value="Ribonuclease H-like"/>
    <property type="match status" value="1"/>
</dbReference>
<keyword evidence="4" id="KW-0540">Nuclease</keyword>
<protein>
    <recommendedName>
        <fullName evidence="1">RNA-directed DNA polymerase</fullName>
        <ecNumber evidence="1">2.7.7.49</ecNumber>
    </recommendedName>
</protein>
<dbReference type="Proteomes" id="UP000502823">
    <property type="component" value="Unassembled WGS sequence"/>
</dbReference>
<feature type="domain" description="Reverse transcriptase" evidence="10">
    <location>
        <begin position="403"/>
        <end position="586"/>
    </location>
</feature>
<name>A0A6L2Q064_COPFO</name>
<dbReference type="FunFam" id="3.30.70.270:FF:000023">
    <property type="entry name" value="Pol"/>
    <property type="match status" value="1"/>
</dbReference>
<dbReference type="AlphaFoldDB" id="A0A6L2Q064"/>
<evidence type="ECO:0000256" key="1">
    <source>
        <dbReference type="ARBA" id="ARBA00012493"/>
    </source>
</evidence>
<dbReference type="Gene3D" id="3.10.10.10">
    <property type="entry name" value="HIV Type 1 Reverse Transcriptase, subunit A, domain 1"/>
    <property type="match status" value="1"/>
</dbReference>
<dbReference type="InterPro" id="IPR012337">
    <property type="entry name" value="RNaseH-like_sf"/>
</dbReference>
<dbReference type="InterPro" id="IPR000477">
    <property type="entry name" value="RT_dom"/>
</dbReference>
<dbReference type="GO" id="GO:0016787">
    <property type="term" value="F:hydrolase activity"/>
    <property type="evidence" value="ECO:0007669"/>
    <property type="project" value="UniProtKB-KW"/>
</dbReference>
<evidence type="ECO:0000256" key="2">
    <source>
        <dbReference type="ARBA" id="ARBA00022679"/>
    </source>
</evidence>
<dbReference type="SUPFAM" id="SSF56672">
    <property type="entry name" value="DNA/RNA polymerases"/>
    <property type="match status" value="1"/>
</dbReference>
<dbReference type="InterPro" id="IPR001584">
    <property type="entry name" value="Integrase_cat-core"/>
</dbReference>
<evidence type="ECO:0000313" key="12">
    <source>
        <dbReference type="EMBL" id="GFG38109.1"/>
    </source>
</evidence>
<proteinExistence type="predicted"/>
<dbReference type="GO" id="GO:0003676">
    <property type="term" value="F:nucleic acid binding"/>
    <property type="evidence" value="ECO:0007669"/>
    <property type="project" value="InterPro"/>
</dbReference>
<dbReference type="PANTHER" id="PTHR37984">
    <property type="entry name" value="PROTEIN CBG26694"/>
    <property type="match status" value="1"/>
</dbReference>
<feature type="compositionally biased region" description="Basic and acidic residues" evidence="9">
    <location>
        <begin position="1208"/>
        <end position="1218"/>
    </location>
</feature>
<dbReference type="Pfam" id="PF17917">
    <property type="entry name" value="RT_RNaseH"/>
    <property type="match status" value="1"/>
</dbReference>
<dbReference type="FunFam" id="3.10.20.370:FF:000001">
    <property type="entry name" value="Retrovirus-related Pol polyprotein from transposon 17.6-like protein"/>
    <property type="match status" value="1"/>
</dbReference>
<evidence type="ECO:0000256" key="5">
    <source>
        <dbReference type="ARBA" id="ARBA00022759"/>
    </source>
</evidence>
<sequence length="1266" mass="144208">MLEFKLGKRRHRHRFVVASIQMEYSGILGLDVLRSLQAKLDLTGNYMIVGHDRFPFVTVRLRSHCSQGARKTSAVASNDSPGRSVRCERDSHIELPVPISPDFEDCTIPHLSAQDTQEGKSQLGEAAREGGCQATLACCTTIPPRSMVVKTNLVTESRQKILKSEFPKTVVLEPVEIKISGIYSGRALSNVNSSSEIVHSGIQRATRSGATSYSDVVRRNAPVEGNSPRGAVEQRECSKSNELSRTADLSRVVVPRKQYASCLMPVVNTSGEEVILPAGTSVALVETQWQVSDPHEMGNAHRVQGVGMYPKQLDSNVMEQNSRVPKLIEDKLRHLDPRDREILKPVLFSYQDLFKKTEDGKIPCTSYGYHEIKTGNAAPVKKQPYRVPYALREEMRRQIEEMKERGVLSEASSEWAAPVILITKKSPGNIQLHRFCADFRGLSKVTQVPVYTMRLVQENLDRLNGNKYFSVVDMKDAYYHIPIKPEDKHKTGIITPWGSFQYERLAFGLAGAPATFTKIMDQVLLGLGNTICLIFLDDLLIFSKTIEEQAERLQQVFDRLRRANFTLNLAKCHFAEKEVEYLGHIVRESGSSPSPNKTKAIKDFPTPRTVRDLRSFLGLSGYYRQYIPRYADIAQQLTLLTKKDQKFVWFEAQETAFQKLRDAISSDRVLAYPSMLPEHEFRLHTDASDIGISAVLTQDLGEGERPISFASRQINAAEKKLSVTEKELLAVIFGTKQFRCYLYGRKFTLITDHRALGWLLKLREPSAKLTRWALRLSEFQYQPSTARAERDKYCQGIRSHLKELPKFVEDEAGLLYRKELEGQLKLVIPESLVELVIRTHHDSKWAAHAGIKKTQNWLRSRYYWPSLHQDVEAYIQHCDVCARFKSGRVRVAPLGQPPEASEPGQIISIDCTGPYAVSKRGNKYLMTAIDHFSKWVEAVAIADQSAPTIARAVVTKIFARHGVPKMLLSDQGRNFTSDLVMEVFRLVRKGSGQDGEQYVDYVLWAYRSQPHSVTKFSPYYLLYDREMAGPTENMLEAYIRSKNKRSDAEEAAKELAKKRKEAREIAWDNIRKGKVTQKKYHDRKAKAVEFQEGQLVYRKEMVNKAKLRERWRGPYKVLKKISDHAYKIEGRNGKPMTAIVEQLKLCRSTREEITRQKRFRKQHRLMDQDIELSEGSDSHGDDTEPEDSFTSTGIEPCTLMEGLMPGAAREDNDERDVNPEPSNLSNRHSQTNDTGIREPGNETETLGSRESQHYFFRPRKNISYRY</sequence>
<dbReference type="CDD" id="cd09274">
    <property type="entry name" value="RNase_HI_RT_Ty3"/>
    <property type="match status" value="1"/>
</dbReference>
<dbReference type="InParanoid" id="A0A6L2Q064"/>
<dbReference type="InterPro" id="IPR050951">
    <property type="entry name" value="Retrovirus_Pol_polyprotein"/>
</dbReference>
<dbReference type="GO" id="GO:0042575">
    <property type="term" value="C:DNA polymerase complex"/>
    <property type="evidence" value="ECO:0007669"/>
    <property type="project" value="UniProtKB-ARBA"/>
</dbReference>